<dbReference type="Proteomes" id="UP000244722">
    <property type="component" value="Unassembled WGS sequence"/>
</dbReference>
<gene>
    <name evidence="1" type="ORF">B9Z19DRAFT_1095748</name>
</gene>
<proteinExistence type="predicted"/>
<dbReference type="OrthoDB" id="5313259at2759"/>
<dbReference type="EMBL" id="NESQ01000410">
    <property type="protein sequence ID" value="PUU73138.1"/>
    <property type="molecule type" value="Genomic_DNA"/>
</dbReference>
<evidence type="ECO:0000313" key="1">
    <source>
        <dbReference type="EMBL" id="PUU73138.1"/>
    </source>
</evidence>
<reference evidence="1 2" key="1">
    <citation type="submission" date="2017-04" db="EMBL/GenBank/DDBJ databases">
        <title>Draft genome sequence of Tuber borchii Vittad., a whitish edible truffle.</title>
        <authorList>
            <consortium name="DOE Joint Genome Institute"/>
            <person name="Murat C."/>
            <person name="Kuo A."/>
            <person name="Barry K.W."/>
            <person name="Clum A."/>
            <person name="Dockter R.B."/>
            <person name="Fauchery L."/>
            <person name="Iotti M."/>
            <person name="Kohler A."/>
            <person name="Labutti K."/>
            <person name="Lindquist E.A."/>
            <person name="Lipzen A."/>
            <person name="Ohm R.A."/>
            <person name="Wang M."/>
            <person name="Grigoriev I.V."/>
            <person name="Zambonelli A."/>
            <person name="Martin F.M."/>
        </authorList>
    </citation>
    <scope>NUCLEOTIDE SEQUENCE [LARGE SCALE GENOMIC DNA]</scope>
    <source>
        <strain evidence="1 2">Tbo3840</strain>
    </source>
</reference>
<feature type="non-terminal residue" evidence="1">
    <location>
        <position position="1"/>
    </location>
</feature>
<keyword evidence="2" id="KW-1185">Reference proteome</keyword>
<protein>
    <submittedName>
        <fullName evidence="1">Uncharacterized protein</fullName>
    </submittedName>
</protein>
<evidence type="ECO:0000313" key="2">
    <source>
        <dbReference type="Proteomes" id="UP000244722"/>
    </source>
</evidence>
<organism evidence="1 2">
    <name type="scientific">Tuber borchii</name>
    <name type="common">White truffle</name>
    <dbReference type="NCBI Taxonomy" id="42251"/>
    <lineage>
        <taxon>Eukaryota</taxon>
        <taxon>Fungi</taxon>
        <taxon>Dikarya</taxon>
        <taxon>Ascomycota</taxon>
        <taxon>Pezizomycotina</taxon>
        <taxon>Pezizomycetes</taxon>
        <taxon>Pezizales</taxon>
        <taxon>Tuberaceae</taxon>
        <taxon>Tuber</taxon>
    </lineage>
</organism>
<name>A0A2T6ZCB6_TUBBO</name>
<dbReference type="AlphaFoldDB" id="A0A2T6ZCB6"/>
<accession>A0A2T6ZCB6</accession>
<sequence>MSECGLRECAFDQVAIQQAVVFGYQVCSKKGFIEFPYADGLVSSLGIKVPANVTLPDRITIAANDVGGAPSFPMLDEDGDKMMFGSAAWKILPEDFRLVLALLLTTGFMIVR</sequence>
<comment type="caution">
    <text evidence="1">The sequence shown here is derived from an EMBL/GenBank/DDBJ whole genome shotgun (WGS) entry which is preliminary data.</text>
</comment>